<gene>
    <name evidence="2" type="ORF">IW261DRAFT_1648893</name>
</gene>
<sequence>MSRYALRSRRNTVATGPALSRVDSPLSELSESGTASAQDSVPGPAASRVPASGKAALRNPPPNHVEVEEENSSPSDSEDDEDVGPRRNLTATGISKNLSRSNVEDANESDTSGSSNMESKRASSKTDAEEPATVQPARPARLRHTQSLDDLNMHTVHFKERENANKLTKEQASTVRAAERNLTKEQREILAKHQNKITREQTQNQPESPDATPGPSSYIAKGKFVDRNQEIDDSELDIEAQREALHTWNQVHDEIQESLDGDQAEPENETHHEDDFTTVRKSSRRTKASGKSTALRTKKTAGKTGRYDVLEVEETSDEDLDDPEPVKHQKKHTKSRKKTSRKKTVHDLEPLASAFDRRMADVVRGNSRAPSSSHHGSRHGSTCPTDQLPADSFLANVLKVGKSKKKTSQERKRKLNKKKSDKRKTKRHATSSDSDPSSSDSSSSDELSSDSDYSYSSPSNSDPLGSDSSPSSSSGDSSDSDSSGDSSYHGHRRRHRRWRHGSRRRHRHSRRRHRHDQKRIIKPIPPTPYDGTADGEKFHRFTMEMTQFCKEGQVPEDEQASSSSRGGSSYRPPNGGRNGGGEGSQVPLEDLDNENVPDLESVSEADDSGNSDYDSDNEWDIQAADELNNAPVTEAEPSAASPDASHEPESTDLEAFINDFGSIECNEALPVPGIENFGLQWCKEDASAKDRNGEPFYCWTDDAKEVFGYPETGYSNFVLYHKTDLCWRPTSIGDFYQYAAEMCLNHDAPYPGDELRWGAVSSHRFGVFRLNNDSFTIVDTESEHGELTISASLLRNPKFHIGAWYAKQCSKLLARSFDSTDWFNKSSELGDALTQGLHFVLSHGTSLYPNLKEFGFNNGQITPYSRFTITREAQTDKLTIVDQSNLAILQIDAARLENPYFDAIGWLSKNLKAFVAMHYESFLLDELRFEKLKRAEAVKVRSEQWRMQRMGSVLVEALEMKLHESQPYPGDTSEPCGHLRFTVWESKEEHMIKFIDHDRGLGGELPFAWVLDPQFSPGEFWGKQLAMFCHIPTFENMDYPRMGHPLATAARKSLTKHVPFIKDSENLGDDVQYYIYPHPGKSARKYMIEDIHRNFKTSVPIKYLMNPNFDLPSWYQKKLDQAYEKLLQQLRGPVEYEFLTRFFSQNLILWLQLQIATCT</sequence>
<feature type="compositionally biased region" description="Acidic residues" evidence="1">
    <location>
        <begin position="256"/>
        <end position="267"/>
    </location>
</feature>
<feature type="compositionally biased region" description="Basic and acidic residues" evidence="1">
    <location>
        <begin position="118"/>
        <end position="128"/>
    </location>
</feature>
<accession>A0AA39NZR5</accession>
<feature type="compositionally biased region" description="Basic residues" evidence="1">
    <location>
        <begin position="489"/>
        <end position="521"/>
    </location>
</feature>
<feature type="compositionally biased region" description="Basic residues" evidence="1">
    <location>
        <begin position="401"/>
        <end position="429"/>
    </location>
</feature>
<evidence type="ECO:0000313" key="2">
    <source>
        <dbReference type="EMBL" id="KAK0474902.1"/>
    </source>
</evidence>
<name>A0AA39NZR5_9AGAR</name>
<feature type="compositionally biased region" description="Low complexity" evidence="1">
    <location>
        <begin position="561"/>
        <end position="575"/>
    </location>
</feature>
<feature type="compositionally biased region" description="Basic residues" evidence="1">
    <location>
        <begin position="1"/>
        <end position="10"/>
    </location>
</feature>
<dbReference type="EMBL" id="JAUEPR010000025">
    <property type="protein sequence ID" value="KAK0474902.1"/>
    <property type="molecule type" value="Genomic_DNA"/>
</dbReference>
<feature type="compositionally biased region" description="Acidic residues" evidence="1">
    <location>
        <begin position="67"/>
        <end position="82"/>
    </location>
</feature>
<feature type="compositionally biased region" description="Low complexity" evidence="1">
    <location>
        <begin position="431"/>
        <end position="487"/>
    </location>
</feature>
<feature type="compositionally biased region" description="Basic and acidic residues" evidence="1">
    <location>
        <begin position="345"/>
        <end position="361"/>
    </location>
</feature>
<feature type="compositionally biased region" description="Basic and acidic residues" evidence="1">
    <location>
        <begin position="177"/>
        <end position="191"/>
    </location>
</feature>
<proteinExistence type="predicted"/>
<keyword evidence="3" id="KW-1185">Reference proteome</keyword>
<feature type="region of interest" description="Disordered" evidence="1">
    <location>
        <begin position="1"/>
        <end position="231"/>
    </location>
</feature>
<feature type="compositionally biased region" description="Basic and acidic residues" evidence="1">
    <location>
        <begin position="268"/>
        <end position="278"/>
    </location>
</feature>
<feature type="compositionally biased region" description="Basic and acidic residues" evidence="1">
    <location>
        <begin position="245"/>
        <end position="255"/>
    </location>
</feature>
<dbReference type="Proteomes" id="UP001175227">
    <property type="component" value="Unassembled WGS sequence"/>
</dbReference>
<feature type="compositionally biased region" description="Basic and acidic residues" evidence="1">
    <location>
        <begin position="157"/>
        <end position="169"/>
    </location>
</feature>
<feature type="compositionally biased region" description="Polar residues" evidence="1">
    <location>
        <begin position="27"/>
        <end position="39"/>
    </location>
</feature>
<comment type="caution">
    <text evidence="2">The sequence shown here is derived from an EMBL/GenBank/DDBJ whole genome shotgun (WGS) entry which is preliminary data.</text>
</comment>
<feature type="region of interest" description="Disordered" evidence="1">
    <location>
        <begin position="245"/>
        <end position="592"/>
    </location>
</feature>
<protein>
    <submittedName>
        <fullName evidence="2">Uncharacterized protein</fullName>
    </submittedName>
</protein>
<feature type="compositionally biased region" description="Basic residues" evidence="1">
    <location>
        <begin position="328"/>
        <end position="344"/>
    </location>
</feature>
<dbReference type="AlphaFoldDB" id="A0AA39NZR5"/>
<evidence type="ECO:0000313" key="3">
    <source>
        <dbReference type="Proteomes" id="UP001175227"/>
    </source>
</evidence>
<reference evidence="2" key="1">
    <citation type="submission" date="2023-06" db="EMBL/GenBank/DDBJ databases">
        <authorList>
            <consortium name="Lawrence Berkeley National Laboratory"/>
            <person name="Ahrendt S."/>
            <person name="Sahu N."/>
            <person name="Indic B."/>
            <person name="Wong-Bajracharya J."/>
            <person name="Merenyi Z."/>
            <person name="Ke H.-M."/>
            <person name="Monk M."/>
            <person name="Kocsube S."/>
            <person name="Drula E."/>
            <person name="Lipzen A."/>
            <person name="Balint B."/>
            <person name="Henrissat B."/>
            <person name="Andreopoulos B."/>
            <person name="Martin F.M."/>
            <person name="Harder C.B."/>
            <person name="Rigling D."/>
            <person name="Ford K.L."/>
            <person name="Foster G.D."/>
            <person name="Pangilinan J."/>
            <person name="Papanicolaou A."/>
            <person name="Barry K."/>
            <person name="LaButti K."/>
            <person name="Viragh M."/>
            <person name="Koriabine M."/>
            <person name="Yan M."/>
            <person name="Riley R."/>
            <person name="Champramary S."/>
            <person name="Plett K.L."/>
            <person name="Tsai I.J."/>
            <person name="Slot J."/>
            <person name="Sipos G."/>
            <person name="Plett J."/>
            <person name="Nagy L.G."/>
            <person name="Grigoriev I.V."/>
        </authorList>
    </citation>
    <scope>NUCLEOTIDE SEQUENCE</scope>
    <source>
        <strain evidence="2">ICMP 16352</strain>
    </source>
</reference>
<organism evidence="2 3">
    <name type="scientific">Armillaria novae-zelandiae</name>
    <dbReference type="NCBI Taxonomy" id="153914"/>
    <lineage>
        <taxon>Eukaryota</taxon>
        <taxon>Fungi</taxon>
        <taxon>Dikarya</taxon>
        <taxon>Basidiomycota</taxon>
        <taxon>Agaricomycotina</taxon>
        <taxon>Agaricomycetes</taxon>
        <taxon>Agaricomycetidae</taxon>
        <taxon>Agaricales</taxon>
        <taxon>Marasmiineae</taxon>
        <taxon>Physalacriaceae</taxon>
        <taxon>Armillaria</taxon>
    </lineage>
</organism>
<feature type="compositionally biased region" description="Polar residues" evidence="1">
    <location>
        <begin position="89"/>
        <end position="101"/>
    </location>
</feature>
<evidence type="ECO:0000256" key="1">
    <source>
        <dbReference type="SAM" id="MobiDB-lite"/>
    </source>
</evidence>
<feature type="compositionally biased region" description="Acidic residues" evidence="1">
    <location>
        <begin position="310"/>
        <end position="323"/>
    </location>
</feature>